<organism evidence="2 3">
    <name type="scientific">Fimbriiglobus ruber</name>
    <dbReference type="NCBI Taxonomy" id="1908690"/>
    <lineage>
        <taxon>Bacteria</taxon>
        <taxon>Pseudomonadati</taxon>
        <taxon>Planctomycetota</taxon>
        <taxon>Planctomycetia</taxon>
        <taxon>Gemmatales</taxon>
        <taxon>Gemmataceae</taxon>
        <taxon>Fimbriiglobus</taxon>
    </lineage>
</organism>
<evidence type="ECO:0000313" key="2">
    <source>
        <dbReference type="EMBL" id="OWK47425.1"/>
    </source>
</evidence>
<name>A0A225EGH5_9BACT</name>
<dbReference type="InterPro" id="IPR047589">
    <property type="entry name" value="DUF11_rpt"/>
</dbReference>
<proteinExistence type="predicted"/>
<dbReference type="AlphaFoldDB" id="A0A225EGH5"/>
<reference evidence="3" key="1">
    <citation type="submission" date="2017-06" db="EMBL/GenBank/DDBJ databases">
        <title>Genome analysis of Fimbriiglobus ruber SP5, the first member of the order Planctomycetales with confirmed chitinolytic capability.</title>
        <authorList>
            <person name="Ravin N.V."/>
            <person name="Rakitin A.L."/>
            <person name="Ivanova A.A."/>
            <person name="Beletsky A.V."/>
            <person name="Kulichevskaya I.S."/>
            <person name="Mardanov A.V."/>
            <person name="Dedysh S.N."/>
        </authorList>
    </citation>
    <scope>NUCLEOTIDE SEQUENCE [LARGE SCALE GENOMIC DNA]</scope>
    <source>
        <strain evidence="3">SP5</strain>
    </source>
</reference>
<sequence length="519" mass="54281">MNFTLGLLLPMTLAAPPGGPVMPAGAYVPIPPAFPSAAPPGAPCGPIPPSCGPGLRPGACDPIGPPAPVLASRVIAPAGVKVTVYPGTPSAHTYPAPATFGFRPGYSYRLELTDLPNHPGEALYPVLEVRGSLVPRAGMNVMDYPAPVYIPMSDIHKAFAGQFVTKVIYLEDPTKAVPIDSTPDVPIEFAEMGDEEAIKAALDSGRIVAILRFGDRKPDAIDLTRAAVPGTIQLPGEALPPAPRIPPSLSCFAVPIPAFDPILGPKTPSEECLTDGGDVGPRLGIGPGGRLGGLNPTDVALQYTSRDKRHVVTSNRVCICAPRFVIRRADLLISGVQVKLNPDGIGTIMGPRGTSMNLPPGAVVNRVKPVEFDARMRTAIMIAENGIATFVGMTMPRLVVVSRGVRIVATAVEPEEITSHPNEVAVTKTVDPASGVKPGDIVTFTIRYQNDTRDAVSDLMLSDSLSGRLEYVHGSSVGDRPSTVTTIDNEAGSVVVNFEIPGPIASGQGGVVKFKAKVR</sequence>
<keyword evidence="3" id="KW-1185">Reference proteome</keyword>
<dbReference type="RefSeq" id="WP_088252532.1">
    <property type="nucleotide sequence ID" value="NZ_NIDE01000001.1"/>
</dbReference>
<dbReference type="Gene3D" id="2.60.40.740">
    <property type="match status" value="1"/>
</dbReference>
<protein>
    <recommendedName>
        <fullName evidence="1">DUF11 domain-containing protein</fullName>
    </recommendedName>
</protein>
<evidence type="ECO:0000259" key="1">
    <source>
        <dbReference type="Pfam" id="PF01345"/>
    </source>
</evidence>
<dbReference type="Proteomes" id="UP000214646">
    <property type="component" value="Unassembled WGS sequence"/>
</dbReference>
<dbReference type="Pfam" id="PF01345">
    <property type="entry name" value="DUF11"/>
    <property type="match status" value="1"/>
</dbReference>
<accession>A0A225EGH5</accession>
<gene>
    <name evidence="2" type="ORF">FRUB_01124</name>
</gene>
<dbReference type="NCBIfam" id="TIGR01451">
    <property type="entry name" value="B_ant_repeat"/>
    <property type="match status" value="1"/>
</dbReference>
<evidence type="ECO:0000313" key="3">
    <source>
        <dbReference type="Proteomes" id="UP000214646"/>
    </source>
</evidence>
<comment type="caution">
    <text evidence="2">The sequence shown here is derived from an EMBL/GenBank/DDBJ whole genome shotgun (WGS) entry which is preliminary data.</text>
</comment>
<dbReference type="OrthoDB" id="252486at2"/>
<dbReference type="EMBL" id="NIDE01000001">
    <property type="protein sequence ID" value="OWK47425.1"/>
    <property type="molecule type" value="Genomic_DNA"/>
</dbReference>
<dbReference type="InterPro" id="IPR001434">
    <property type="entry name" value="OmcB-like_DUF11"/>
</dbReference>
<feature type="domain" description="DUF11" evidence="1">
    <location>
        <begin position="424"/>
        <end position="492"/>
    </location>
</feature>